<keyword evidence="12" id="KW-1185">Reference proteome</keyword>
<feature type="compositionally biased region" description="Polar residues" evidence="8">
    <location>
        <begin position="496"/>
        <end position="513"/>
    </location>
</feature>
<feature type="transmembrane region" description="Helical" evidence="9">
    <location>
        <begin position="781"/>
        <end position="802"/>
    </location>
</feature>
<evidence type="ECO:0000256" key="8">
    <source>
        <dbReference type="SAM" id="MobiDB-lite"/>
    </source>
</evidence>
<comment type="subcellular location">
    <subcellularLocation>
        <location evidence="1">Cell membrane</location>
        <topology evidence="1">Multi-pass membrane protein</topology>
    </subcellularLocation>
</comment>
<feature type="compositionally biased region" description="Polar residues" evidence="8">
    <location>
        <begin position="550"/>
        <end position="565"/>
    </location>
</feature>
<evidence type="ECO:0000313" key="11">
    <source>
        <dbReference type="EMBL" id="KAF6835686.1"/>
    </source>
</evidence>
<gene>
    <name evidence="11" type="ORF">CPLU01_04156</name>
</gene>
<keyword evidence="7" id="KW-0175">Coiled coil</keyword>
<name>A0A8H6KR16_9PEZI</name>
<dbReference type="GO" id="GO:0055085">
    <property type="term" value="P:transmembrane transport"/>
    <property type="evidence" value="ECO:0007669"/>
    <property type="project" value="InterPro"/>
</dbReference>
<feature type="transmembrane region" description="Helical" evidence="9">
    <location>
        <begin position="658"/>
        <end position="678"/>
    </location>
</feature>
<feature type="transmembrane region" description="Helical" evidence="9">
    <location>
        <begin position="245"/>
        <end position="269"/>
    </location>
</feature>
<feature type="region of interest" description="Disordered" evidence="8">
    <location>
        <begin position="290"/>
        <end position="311"/>
    </location>
</feature>
<evidence type="ECO:0000256" key="2">
    <source>
        <dbReference type="ARBA" id="ARBA00022448"/>
    </source>
</evidence>
<organism evidence="11 12">
    <name type="scientific">Colletotrichum plurivorum</name>
    <dbReference type="NCBI Taxonomy" id="2175906"/>
    <lineage>
        <taxon>Eukaryota</taxon>
        <taxon>Fungi</taxon>
        <taxon>Dikarya</taxon>
        <taxon>Ascomycota</taxon>
        <taxon>Pezizomycotina</taxon>
        <taxon>Sordariomycetes</taxon>
        <taxon>Hypocreomycetidae</taxon>
        <taxon>Glomerellales</taxon>
        <taxon>Glomerellaceae</taxon>
        <taxon>Colletotrichum</taxon>
        <taxon>Colletotrichum orchidearum species complex</taxon>
    </lineage>
</organism>
<feature type="compositionally biased region" description="Basic and acidic residues" evidence="8">
    <location>
        <begin position="566"/>
        <end position="590"/>
    </location>
</feature>
<evidence type="ECO:0000256" key="9">
    <source>
        <dbReference type="SAM" id="Phobius"/>
    </source>
</evidence>
<sequence>METNISIETDQINEWRSIVTLIVFCLANIVVLFPFHIPIYIPVQVTHAVQDYLSALRVISPRDKRSRHGHRDDQDAGSRRFDRFRFPMNSVTAPLIADLFLLAILAIGREEVKDGTLGDNGIFPLDIMMFFITLAYIAISIDASGLIRYLALKVLQWGGKVGHRLFFYLYAFFFGLGAFIGNDPIILSGTAFLAYMTRVSNNIKHPRAWIFTQFAIANIASAILVSSNPTNLVLAGAFNIKFIDYTANMVVPVVITAIVLFPFLLYIVFANEGLIPVSIQMRELPAEAKSKPVNPNIPNARGAAAEEEEHHTNDDQGKLLSLVEIMNPFLDKGGAAFGAVIMSVTLITVLALNAASVKVKDNGHLQVYWVTLPAAFIMLCWDLAFGWKNREDTRRIAREGREKIKKAREERERALREERNSGVFVRGGRGSIEDGTELSLLKKSRASWPEIRVQDTDAVGAKDSLKASDDETPPVSPGKGRTPLLTLTAAGAVQAGGNSTSAVDSSPHLDSSLSTTIRDSHHSDSTSRPSSSGRSTFDRKPELAPVDIPNSPSHGAMTSTLNSPINEKHPMDLEERTPSGARSGDKQDKARPTLVSLCEGGYRWMQETFPTVMAVISHLPFALVPFAFAMFVLVQALVTKGWVPVFAYGWDHWVEKTGTIGAIGGMGFLSVILCNVSASLDIERLPGDMLTLVGFQFAGTNIGTTILLSRVIQAWQEIHRKNGIPISDRTFWATVYSMALGVNYGAFSTAFSASLAGLLWRDILERKHIHIRRMEFARVNVPIIAIAMTVGCTVLVGEIYIIRKETPYHL</sequence>
<evidence type="ECO:0000256" key="5">
    <source>
        <dbReference type="ARBA" id="ARBA00022989"/>
    </source>
</evidence>
<dbReference type="AlphaFoldDB" id="A0A8H6KR16"/>
<dbReference type="InterPro" id="IPR004680">
    <property type="entry name" value="Cit_transptr-like_dom"/>
</dbReference>
<proteinExistence type="predicted"/>
<protein>
    <submittedName>
        <fullName evidence="11">Arsenite efflux transporter</fullName>
    </submittedName>
</protein>
<feature type="transmembrane region" description="Helical" evidence="9">
    <location>
        <begin position="21"/>
        <end position="41"/>
    </location>
</feature>
<feature type="transmembrane region" description="Helical" evidence="9">
    <location>
        <begin position="86"/>
        <end position="107"/>
    </location>
</feature>
<keyword evidence="4 9" id="KW-0812">Transmembrane</keyword>
<keyword evidence="6 9" id="KW-0472">Membrane</keyword>
<feature type="transmembrane region" description="Helical" evidence="9">
    <location>
        <begin position="335"/>
        <end position="355"/>
    </location>
</feature>
<feature type="coiled-coil region" evidence="7">
    <location>
        <begin position="390"/>
        <end position="421"/>
    </location>
</feature>
<evidence type="ECO:0000256" key="6">
    <source>
        <dbReference type="ARBA" id="ARBA00023136"/>
    </source>
</evidence>
<feature type="transmembrane region" description="Helical" evidence="9">
    <location>
        <begin position="735"/>
        <end position="760"/>
    </location>
</feature>
<dbReference type="EMBL" id="WIGO01000038">
    <property type="protein sequence ID" value="KAF6835686.1"/>
    <property type="molecule type" value="Genomic_DNA"/>
</dbReference>
<feature type="transmembrane region" description="Helical" evidence="9">
    <location>
        <begin position="127"/>
        <end position="147"/>
    </location>
</feature>
<feature type="transmembrane region" description="Helical" evidence="9">
    <location>
        <begin position="690"/>
        <end position="715"/>
    </location>
</feature>
<evidence type="ECO:0000313" key="12">
    <source>
        <dbReference type="Proteomes" id="UP000654918"/>
    </source>
</evidence>
<feature type="domain" description="Citrate transporter-like" evidence="10">
    <location>
        <begin position="123"/>
        <end position="357"/>
    </location>
</feature>
<dbReference type="Pfam" id="PF03600">
    <property type="entry name" value="CitMHS"/>
    <property type="match status" value="1"/>
</dbReference>
<keyword evidence="2" id="KW-0813">Transport</keyword>
<feature type="transmembrane region" description="Helical" evidence="9">
    <location>
        <begin position="367"/>
        <end position="387"/>
    </location>
</feature>
<evidence type="ECO:0000259" key="10">
    <source>
        <dbReference type="Pfam" id="PF03600"/>
    </source>
</evidence>
<feature type="compositionally biased region" description="Low complexity" evidence="8">
    <location>
        <begin position="526"/>
        <end position="535"/>
    </location>
</feature>
<keyword evidence="3" id="KW-1003">Cell membrane</keyword>
<comment type="caution">
    <text evidence="11">The sequence shown here is derived from an EMBL/GenBank/DDBJ whole genome shotgun (WGS) entry which is preliminary data.</text>
</comment>
<evidence type="ECO:0000256" key="1">
    <source>
        <dbReference type="ARBA" id="ARBA00004651"/>
    </source>
</evidence>
<evidence type="ECO:0000256" key="3">
    <source>
        <dbReference type="ARBA" id="ARBA00022475"/>
    </source>
</evidence>
<keyword evidence="5 9" id="KW-1133">Transmembrane helix</keyword>
<dbReference type="PANTHER" id="PTHR43302">
    <property type="entry name" value="TRANSPORTER ARSB-RELATED"/>
    <property type="match status" value="1"/>
</dbReference>
<accession>A0A8H6KR16</accession>
<reference evidence="11" key="1">
    <citation type="journal article" date="2020" name="Phytopathology">
        <title>Genome Sequence Resources of Colletotrichum truncatum, C. plurivorum, C. musicola, and C. sojae: Four Species Pathogenic to Soybean (Glycine max).</title>
        <authorList>
            <person name="Rogerio F."/>
            <person name="Boufleur T.R."/>
            <person name="Ciampi-Guillardi M."/>
            <person name="Sukno S.A."/>
            <person name="Thon M.R."/>
            <person name="Massola Junior N.S."/>
            <person name="Baroncelli R."/>
        </authorList>
    </citation>
    <scope>NUCLEOTIDE SEQUENCE</scope>
    <source>
        <strain evidence="11">LFN00145</strain>
    </source>
</reference>
<feature type="transmembrane region" description="Helical" evidence="9">
    <location>
        <begin position="612"/>
        <end position="638"/>
    </location>
</feature>
<evidence type="ECO:0000256" key="7">
    <source>
        <dbReference type="SAM" id="Coils"/>
    </source>
</evidence>
<dbReference type="GO" id="GO:0005886">
    <property type="term" value="C:plasma membrane"/>
    <property type="evidence" value="ECO:0007669"/>
    <property type="project" value="UniProtKB-SubCell"/>
</dbReference>
<feature type="region of interest" description="Disordered" evidence="8">
    <location>
        <begin position="496"/>
        <end position="590"/>
    </location>
</feature>
<dbReference type="PANTHER" id="PTHR43302:SF5">
    <property type="entry name" value="TRANSPORTER ARSB-RELATED"/>
    <property type="match status" value="1"/>
</dbReference>
<feature type="transmembrane region" description="Helical" evidence="9">
    <location>
        <begin position="167"/>
        <end position="196"/>
    </location>
</feature>
<dbReference type="Proteomes" id="UP000654918">
    <property type="component" value="Unassembled WGS sequence"/>
</dbReference>
<feature type="region of interest" description="Disordered" evidence="8">
    <location>
        <begin position="452"/>
        <end position="483"/>
    </location>
</feature>
<evidence type="ECO:0000256" key="4">
    <source>
        <dbReference type="ARBA" id="ARBA00022692"/>
    </source>
</evidence>